<accession>A0AAD9PUU6</accession>
<evidence type="ECO:0000313" key="2">
    <source>
        <dbReference type="EMBL" id="KAK2549291.1"/>
    </source>
</evidence>
<name>A0AAD9PUU6_ACRCE</name>
<gene>
    <name evidence="2" type="ORF">P5673_030279</name>
</gene>
<organism evidence="2 3">
    <name type="scientific">Acropora cervicornis</name>
    <name type="common">Staghorn coral</name>
    <dbReference type="NCBI Taxonomy" id="6130"/>
    <lineage>
        <taxon>Eukaryota</taxon>
        <taxon>Metazoa</taxon>
        <taxon>Cnidaria</taxon>
        <taxon>Anthozoa</taxon>
        <taxon>Hexacorallia</taxon>
        <taxon>Scleractinia</taxon>
        <taxon>Astrocoeniina</taxon>
        <taxon>Acroporidae</taxon>
        <taxon>Acropora</taxon>
    </lineage>
</organism>
<dbReference type="PANTHER" id="PTHR47018">
    <property type="entry name" value="CXC DOMAIN-CONTAINING PROTEIN-RELATED"/>
    <property type="match status" value="1"/>
</dbReference>
<dbReference type="EMBL" id="JARQWQ010000128">
    <property type="protein sequence ID" value="KAK2549291.1"/>
    <property type="molecule type" value="Genomic_DNA"/>
</dbReference>
<evidence type="ECO:0000256" key="1">
    <source>
        <dbReference type="SAM" id="MobiDB-lite"/>
    </source>
</evidence>
<dbReference type="Proteomes" id="UP001249851">
    <property type="component" value="Unassembled WGS sequence"/>
</dbReference>
<proteinExistence type="predicted"/>
<dbReference type="AlphaFoldDB" id="A0AAD9PUU6"/>
<reference evidence="2" key="1">
    <citation type="journal article" date="2023" name="G3 (Bethesda)">
        <title>Whole genome assembly and annotation of the endangered Caribbean coral Acropora cervicornis.</title>
        <authorList>
            <person name="Selwyn J.D."/>
            <person name="Vollmer S.V."/>
        </authorList>
    </citation>
    <scope>NUCLEOTIDE SEQUENCE</scope>
    <source>
        <strain evidence="2">K2</strain>
    </source>
</reference>
<comment type="caution">
    <text evidence="2">The sequence shown here is derived from an EMBL/GenBank/DDBJ whole genome shotgun (WGS) entry which is preliminary data.</text>
</comment>
<protein>
    <submittedName>
        <fullName evidence="2">Uncharacterized protein</fullName>
    </submittedName>
</protein>
<keyword evidence="3" id="KW-1185">Reference proteome</keyword>
<feature type="region of interest" description="Disordered" evidence="1">
    <location>
        <begin position="630"/>
        <end position="649"/>
    </location>
</feature>
<sequence length="1155" mass="129999">MYSSCLPQLGVEVSGRVHSTDFKERLLAIVPGLQANIKGRDSFLAFNDEAGTALQQACERDFDNEAMTLLKARRIICRDILDTKSKFNSTFSNSCQQESVPESLKTLIGMILGRTDFKTQSRDMTEAQTTLSISQLILFNATKRRPDREGVVCPPKRLKGVFTTAAVDNIDQNPSSETAQGAFHGTGISLFQHPSSDAPGEEREVLSIENQPLKTKRLARPPDSYTAVRPVVLPRSEPAVPHLQGSFVRICLGMEEAFSLEYKWLQNEAASAAIICHAIDVIMKAVDFLNQGQVPVLACDQPLYATAKKVQWNFPTVYGEKKLVMFGGFHTELAALKALGSWIEDSGWTSVLVQAGVTTPGTADSFLKALHISCTRHAHQVTAAVVYVLMDKAYNAHREGVDEGEEPKSFIKLTIMIFVQSLREGNFQLYKDACQSLAPWFFALDCAHYARWLPVHIRDMECLETEIPAVATELKKGNFEVNKTNPAFFSLPIDQAHEQNNKIVKGDRGAIGLTESSTQLLRWMVSGPDISRIITDFELSQELVRNTAKQEEQEDLRHHEQIKGVQNTFWKQMNGQPLRRPNWRFFVLDIADSKVVETIRTVEQLGKDQYQRFVTKRLQERTTPLFDTIQKNKLPPFSSPPATKEKSSDKLKIASLKSNCSLFSRLYVSCQVRNGDLERFSGHQNHSFPPSLSQYGKLRSGTKSDLLSCFEKNGPAQTQKPSVEALLLDGAAIVNMLKPVAFNTFQEYSKTVFLPYLINHLRNVDRVDVVWHRYLPSSLKDSARSKRGMGIRRCVRLYTRIPRDWTAFLRVDENKQELFLYLAKQLTTIGTDHGEVVSIKYGTVVFNNDRTDAAYLSPCTYKESDTRLLLCATDAARRGYTKVMVRTVDMDVVVIAVAKFQYISLSELWIEFEVGKHLKYLPAHDISRSIGEEKSQALLAFHAFTGCDQTLPFSHYGKKTAWEAWSAFDDVTAAFRVLSNAPTVDVVDEVMPVLERYDTIMYNRTSTCMNVNDARRHLFTHKGRDIEAIPPTSDALCQHANRSMYQAGYCWGNSLVPSPPSPCPMQLEGLSVYGIHKMVDFDKYTALSMAESLASDAKQHSHPKASFLSMASQTMRGYLDKDPKPFRAYFLALFAEKEYTQVPDRISKVSAWGSH</sequence>
<evidence type="ECO:0000313" key="3">
    <source>
        <dbReference type="Proteomes" id="UP001249851"/>
    </source>
</evidence>
<reference evidence="2" key="2">
    <citation type="journal article" date="2023" name="Science">
        <title>Genomic signatures of disease resistance in endangered staghorn corals.</title>
        <authorList>
            <person name="Vollmer S.V."/>
            <person name="Selwyn J.D."/>
            <person name="Despard B.A."/>
            <person name="Roesel C.L."/>
        </authorList>
    </citation>
    <scope>NUCLEOTIDE SEQUENCE</scope>
    <source>
        <strain evidence="2">K2</strain>
    </source>
</reference>